<proteinExistence type="predicted"/>
<accession>A0A916P7G9</accession>
<evidence type="ECO:0000313" key="1">
    <source>
        <dbReference type="EMBL" id="COX46599.1"/>
    </source>
</evidence>
<dbReference type="Proteomes" id="UP000039021">
    <property type="component" value="Unassembled WGS sequence"/>
</dbReference>
<gene>
    <name evidence="1" type="ORF">ERS007739_01333</name>
</gene>
<protein>
    <submittedName>
        <fullName evidence="1">Uncharacterized protein</fullName>
    </submittedName>
</protein>
<name>A0A916P7G9_MYCTX</name>
<sequence>MSSSFDGCENTVSAMNGRPKSMSLARVSAATCAAW</sequence>
<reference evidence="2" key="1">
    <citation type="submission" date="2015-03" db="EMBL/GenBank/DDBJ databases">
        <authorList>
            <consortium name="Pathogen Informatics"/>
        </authorList>
    </citation>
    <scope>NUCLEOTIDE SEQUENCE [LARGE SCALE GENOMIC DNA]</scope>
    <source>
        <strain evidence="2">N09902308</strain>
    </source>
</reference>
<dbReference type="AlphaFoldDB" id="A0A916P7G9"/>
<comment type="caution">
    <text evidence="1">The sequence shown here is derived from an EMBL/GenBank/DDBJ whole genome shotgun (WGS) entry which is preliminary data.</text>
</comment>
<dbReference type="EMBL" id="CSBK01000497">
    <property type="protein sequence ID" value="COX46599.1"/>
    <property type="molecule type" value="Genomic_DNA"/>
</dbReference>
<evidence type="ECO:0000313" key="2">
    <source>
        <dbReference type="Proteomes" id="UP000039021"/>
    </source>
</evidence>
<organism evidence="1 2">
    <name type="scientific">Mycobacterium tuberculosis</name>
    <dbReference type="NCBI Taxonomy" id="1773"/>
    <lineage>
        <taxon>Bacteria</taxon>
        <taxon>Bacillati</taxon>
        <taxon>Actinomycetota</taxon>
        <taxon>Actinomycetes</taxon>
        <taxon>Mycobacteriales</taxon>
        <taxon>Mycobacteriaceae</taxon>
        <taxon>Mycobacterium</taxon>
        <taxon>Mycobacterium tuberculosis complex</taxon>
    </lineage>
</organism>